<gene>
    <name evidence="2" type="ORF">ElyMa_006947900</name>
</gene>
<comment type="caution">
    <text evidence="2">The sequence shown here is derived from an EMBL/GenBank/DDBJ whole genome shotgun (WGS) entry which is preliminary data.</text>
</comment>
<dbReference type="AlphaFoldDB" id="A0AAV4JHZ9"/>
<proteinExistence type="predicted"/>
<dbReference type="Pfam" id="PF16977">
    <property type="entry name" value="ApeC"/>
    <property type="match status" value="1"/>
</dbReference>
<keyword evidence="3" id="KW-1185">Reference proteome</keyword>
<dbReference type="PANTHER" id="PTHR19324:SF33">
    <property type="entry name" value="MUCIN-5AC"/>
    <property type="match status" value="1"/>
</dbReference>
<name>A0AAV4JHZ9_9GAST</name>
<dbReference type="EMBL" id="BMAT01013893">
    <property type="protein sequence ID" value="GFS22309.1"/>
    <property type="molecule type" value="Genomic_DNA"/>
</dbReference>
<evidence type="ECO:0000313" key="2">
    <source>
        <dbReference type="EMBL" id="GFS22309.1"/>
    </source>
</evidence>
<evidence type="ECO:0000313" key="3">
    <source>
        <dbReference type="Proteomes" id="UP000762676"/>
    </source>
</evidence>
<reference evidence="2 3" key="1">
    <citation type="journal article" date="2021" name="Elife">
        <title>Chloroplast acquisition without the gene transfer in kleptoplastic sea slugs, Plakobranchus ocellatus.</title>
        <authorList>
            <person name="Maeda T."/>
            <person name="Takahashi S."/>
            <person name="Yoshida T."/>
            <person name="Shimamura S."/>
            <person name="Takaki Y."/>
            <person name="Nagai Y."/>
            <person name="Toyoda A."/>
            <person name="Suzuki Y."/>
            <person name="Arimoto A."/>
            <person name="Ishii H."/>
            <person name="Satoh N."/>
            <person name="Nishiyama T."/>
            <person name="Hasebe M."/>
            <person name="Maruyama T."/>
            <person name="Minagawa J."/>
            <person name="Obokata J."/>
            <person name="Shigenobu S."/>
        </authorList>
    </citation>
    <scope>NUCLEOTIDE SEQUENCE [LARGE SCALE GENOMIC DNA]</scope>
</reference>
<accession>A0AAV4JHZ9</accession>
<dbReference type="PANTHER" id="PTHR19324">
    <property type="entry name" value="PERFORIN-LIKE PROTEIN 1"/>
    <property type="match status" value="1"/>
</dbReference>
<dbReference type="Proteomes" id="UP000762676">
    <property type="component" value="Unassembled WGS sequence"/>
</dbReference>
<feature type="domain" description="Apextrin C-terminal" evidence="1">
    <location>
        <begin position="95"/>
        <end position="299"/>
    </location>
</feature>
<evidence type="ECO:0000259" key="1">
    <source>
        <dbReference type="Pfam" id="PF16977"/>
    </source>
</evidence>
<dbReference type="InterPro" id="IPR031569">
    <property type="entry name" value="ApeC"/>
</dbReference>
<protein>
    <submittedName>
        <fullName evidence="2">MACPF domain-containing protein 2</fullName>
    </submittedName>
</protein>
<organism evidence="2 3">
    <name type="scientific">Elysia marginata</name>
    <dbReference type="NCBI Taxonomy" id="1093978"/>
    <lineage>
        <taxon>Eukaryota</taxon>
        <taxon>Metazoa</taxon>
        <taxon>Spiralia</taxon>
        <taxon>Lophotrochozoa</taxon>
        <taxon>Mollusca</taxon>
        <taxon>Gastropoda</taxon>
        <taxon>Heterobranchia</taxon>
        <taxon>Euthyneura</taxon>
        <taxon>Panpulmonata</taxon>
        <taxon>Sacoglossa</taxon>
        <taxon>Placobranchoidea</taxon>
        <taxon>Plakobranchidae</taxon>
        <taxon>Elysia</taxon>
    </lineage>
</organism>
<sequence length="302" mass="33895">MDTQEQMLEMENFTDTQIARLDSGFQTLTKSLQTNHSAFDSRLDRLETRLTQQDFTTNTEISNIKQSVAAIRTDQSSYDNRLSKIEPLIESLIQWPAGYYALLQPRTSCPVDLAFYGGSFSYLKLHTQSQSSSDPANSHSSAFPSYTVSTVDSDKFVTLRFCEVTRQVNTMRWPQGSFCVHKLSNQNCPTGFTYGYVHFDTEDTNGKTVGNSNVAAGINLYFCCQSSGSAATPIQLPTHSPFLLYRKGGACQAVRGMSVSQEYVQINTEDSDNRDTFHRSLPDIDKPGSSVIKFNLCYYRKL</sequence>